<dbReference type="InterPro" id="IPR036866">
    <property type="entry name" value="RibonucZ/Hydroxyglut_hydro"/>
</dbReference>
<evidence type="ECO:0008006" key="6">
    <source>
        <dbReference type="Google" id="ProtNLM"/>
    </source>
</evidence>
<organism evidence="4 5">
    <name type="scientific">Camellia sinensis</name>
    <name type="common">Tea plant</name>
    <name type="synonym">Thea sinensis</name>
    <dbReference type="NCBI Taxonomy" id="4442"/>
    <lineage>
        <taxon>Eukaryota</taxon>
        <taxon>Viridiplantae</taxon>
        <taxon>Streptophyta</taxon>
        <taxon>Embryophyta</taxon>
        <taxon>Tracheophyta</taxon>
        <taxon>Spermatophyta</taxon>
        <taxon>Magnoliopsida</taxon>
        <taxon>eudicotyledons</taxon>
        <taxon>Gunneridae</taxon>
        <taxon>Pentapetalae</taxon>
        <taxon>asterids</taxon>
        <taxon>Ericales</taxon>
        <taxon>Theaceae</taxon>
        <taxon>Camellia</taxon>
    </lineage>
</organism>
<keyword evidence="1" id="KW-0540">Nuclease</keyword>
<evidence type="ECO:0000313" key="4">
    <source>
        <dbReference type="EMBL" id="KAF5949302.1"/>
    </source>
</evidence>
<accession>A0A7J7H8P3</accession>
<keyword evidence="3" id="KW-0269">Exonuclease</keyword>
<dbReference type="GO" id="GO:0036297">
    <property type="term" value="P:interstrand cross-link repair"/>
    <property type="evidence" value="ECO:0007669"/>
    <property type="project" value="TreeGrafter"/>
</dbReference>
<dbReference type="GO" id="GO:0003684">
    <property type="term" value="F:damaged DNA binding"/>
    <property type="evidence" value="ECO:0007669"/>
    <property type="project" value="TreeGrafter"/>
</dbReference>
<reference evidence="5" key="1">
    <citation type="journal article" date="2020" name="Nat. Commun.">
        <title>Genome assembly of wild tea tree DASZ reveals pedigree and selection history of tea varieties.</title>
        <authorList>
            <person name="Zhang W."/>
            <person name="Zhang Y."/>
            <person name="Qiu H."/>
            <person name="Guo Y."/>
            <person name="Wan H."/>
            <person name="Zhang X."/>
            <person name="Scossa F."/>
            <person name="Alseekh S."/>
            <person name="Zhang Q."/>
            <person name="Wang P."/>
            <person name="Xu L."/>
            <person name="Schmidt M.H."/>
            <person name="Jia X."/>
            <person name="Li D."/>
            <person name="Zhu A."/>
            <person name="Guo F."/>
            <person name="Chen W."/>
            <person name="Ni D."/>
            <person name="Usadel B."/>
            <person name="Fernie A.R."/>
            <person name="Wen W."/>
        </authorList>
    </citation>
    <scope>NUCLEOTIDE SEQUENCE [LARGE SCALE GENOMIC DNA]</scope>
    <source>
        <strain evidence="5">cv. G240</strain>
    </source>
</reference>
<dbReference type="SUPFAM" id="SSF56281">
    <property type="entry name" value="Metallo-hydrolase/oxidoreductase"/>
    <property type="match status" value="1"/>
</dbReference>
<evidence type="ECO:0000256" key="2">
    <source>
        <dbReference type="ARBA" id="ARBA00022801"/>
    </source>
</evidence>
<dbReference type="EMBL" id="JACBKZ010000005">
    <property type="protein sequence ID" value="KAF5949302.1"/>
    <property type="molecule type" value="Genomic_DNA"/>
</dbReference>
<evidence type="ECO:0000256" key="1">
    <source>
        <dbReference type="ARBA" id="ARBA00022722"/>
    </source>
</evidence>
<comment type="caution">
    <text evidence="4">The sequence shown here is derived from an EMBL/GenBank/DDBJ whole genome shotgun (WGS) entry which is preliminary data.</text>
</comment>
<evidence type="ECO:0000256" key="3">
    <source>
        <dbReference type="ARBA" id="ARBA00022839"/>
    </source>
</evidence>
<sequence>METRPSLLLSHHRQALLLEVPRFQALSASNFRYRSMKFNTLVSPTTESNTTVDVIPIDAHHRPGAVMYLFRGEFGCMLYTGDFRWETTSKRVEIGRSMLLSSLGNDEVDILYLDNTYCNPSYSFPSREVAAQQVAGVIASHLEHDIIISIDSLGKEDLLLHIAQALKIKVCSLFTERKSVS</sequence>
<name>A0A7J7H8P3_CAMSI</name>
<dbReference type="Gene3D" id="3.60.15.10">
    <property type="entry name" value="Ribonuclease Z/Hydroxyacylglutathione hydrolase-like"/>
    <property type="match status" value="1"/>
</dbReference>
<evidence type="ECO:0000313" key="5">
    <source>
        <dbReference type="Proteomes" id="UP000593564"/>
    </source>
</evidence>
<dbReference type="GO" id="GO:0006303">
    <property type="term" value="P:double-strand break repair via nonhomologous end joining"/>
    <property type="evidence" value="ECO:0007669"/>
    <property type="project" value="TreeGrafter"/>
</dbReference>
<dbReference type="PANTHER" id="PTHR23240:SF8">
    <property type="entry name" value="PROTEIN ARTEMIS"/>
    <property type="match status" value="1"/>
</dbReference>
<dbReference type="PANTHER" id="PTHR23240">
    <property type="entry name" value="DNA CROSS-LINK REPAIR PROTEIN PSO2/SNM1-RELATED"/>
    <property type="match status" value="1"/>
</dbReference>
<dbReference type="AlphaFoldDB" id="A0A7J7H8P3"/>
<dbReference type="GO" id="GO:0035312">
    <property type="term" value="F:5'-3' DNA exonuclease activity"/>
    <property type="evidence" value="ECO:0007669"/>
    <property type="project" value="TreeGrafter"/>
</dbReference>
<dbReference type="Proteomes" id="UP000593564">
    <property type="component" value="Unassembled WGS sequence"/>
</dbReference>
<reference evidence="4 5" key="2">
    <citation type="submission" date="2020-07" db="EMBL/GenBank/DDBJ databases">
        <title>Genome assembly of wild tea tree DASZ reveals pedigree and selection history of tea varieties.</title>
        <authorList>
            <person name="Zhang W."/>
        </authorList>
    </citation>
    <scope>NUCLEOTIDE SEQUENCE [LARGE SCALE GENOMIC DNA]</scope>
    <source>
        <strain evidence="5">cv. G240</strain>
        <tissue evidence="4">Leaf</tissue>
    </source>
</reference>
<gene>
    <name evidence="4" type="ORF">HYC85_011295</name>
</gene>
<protein>
    <recommendedName>
        <fullName evidence="6">DNA repair metallo-beta-lactamase domain-containing protein</fullName>
    </recommendedName>
</protein>
<keyword evidence="5" id="KW-1185">Reference proteome</keyword>
<proteinExistence type="predicted"/>
<keyword evidence="2" id="KW-0378">Hydrolase</keyword>